<evidence type="ECO:0000313" key="3">
    <source>
        <dbReference type="Proteomes" id="UP000319852"/>
    </source>
</evidence>
<keyword evidence="3" id="KW-1185">Reference proteome</keyword>
<dbReference type="KEGG" id="amob:HG15A2_07440"/>
<organism evidence="2 3">
    <name type="scientific">Adhaeretor mobilis</name>
    <dbReference type="NCBI Taxonomy" id="1930276"/>
    <lineage>
        <taxon>Bacteria</taxon>
        <taxon>Pseudomonadati</taxon>
        <taxon>Planctomycetota</taxon>
        <taxon>Planctomycetia</taxon>
        <taxon>Pirellulales</taxon>
        <taxon>Lacipirellulaceae</taxon>
        <taxon>Adhaeretor</taxon>
    </lineage>
</organism>
<evidence type="ECO:0000313" key="2">
    <source>
        <dbReference type="EMBL" id="QDS97483.1"/>
    </source>
</evidence>
<dbReference type="EMBL" id="CP036263">
    <property type="protein sequence ID" value="QDS97483.1"/>
    <property type="molecule type" value="Genomic_DNA"/>
</dbReference>
<keyword evidence="1" id="KW-0472">Membrane</keyword>
<evidence type="ECO:0000256" key="1">
    <source>
        <dbReference type="SAM" id="Phobius"/>
    </source>
</evidence>
<sequence>MRQPSPNARLLTWLTFGAVALWCLLLALGSFLGLDNKTPSYDWRRMAVMLGSSGFFLGLWLLAMGMRARRIRREEQAEEAANRPSNE</sequence>
<keyword evidence="1" id="KW-1133">Transmembrane helix</keyword>
<protein>
    <submittedName>
        <fullName evidence="2">Uncharacterized protein</fullName>
    </submittedName>
</protein>
<reference evidence="2 3" key="1">
    <citation type="submission" date="2019-02" db="EMBL/GenBank/DDBJ databases">
        <title>Deep-cultivation of Planctomycetes and their phenomic and genomic characterization uncovers novel biology.</title>
        <authorList>
            <person name="Wiegand S."/>
            <person name="Jogler M."/>
            <person name="Boedeker C."/>
            <person name="Pinto D."/>
            <person name="Vollmers J."/>
            <person name="Rivas-Marin E."/>
            <person name="Kohn T."/>
            <person name="Peeters S.H."/>
            <person name="Heuer A."/>
            <person name="Rast P."/>
            <person name="Oberbeckmann S."/>
            <person name="Bunk B."/>
            <person name="Jeske O."/>
            <person name="Meyerdierks A."/>
            <person name="Storesund J.E."/>
            <person name="Kallscheuer N."/>
            <person name="Luecker S."/>
            <person name="Lage O.M."/>
            <person name="Pohl T."/>
            <person name="Merkel B.J."/>
            <person name="Hornburger P."/>
            <person name="Mueller R.-W."/>
            <person name="Bruemmer F."/>
            <person name="Labrenz M."/>
            <person name="Spormann A.M."/>
            <person name="Op den Camp H."/>
            <person name="Overmann J."/>
            <person name="Amann R."/>
            <person name="Jetten M.S.M."/>
            <person name="Mascher T."/>
            <person name="Medema M.H."/>
            <person name="Devos D.P."/>
            <person name="Kaster A.-K."/>
            <person name="Ovreas L."/>
            <person name="Rohde M."/>
            <person name="Galperin M.Y."/>
            <person name="Jogler C."/>
        </authorList>
    </citation>
    <scope>NUCLEOTIDE SEQUENCE [LARGE SCALE GENOMIC DNA]</scope>
    <source>
        <strain evidence="2 3">HG15A2</strain>
    </source>
</reference>
<dbReference type="AlphaFoldDB" id="A0A517MRG9"/>
<feature type="transmembrane region" description="Helical" evidence="1">
    <location>
        <begin position="43"/>
        <end position="63"/>
    </location>
</feature>
<dbReference type="RefSeq" id="WP_145057898.1">
    <property type="nucleotide sequence ID" value="NZ_CP036263.1"/>
</dbReference>
<proteinExistence type="predicted"/>
<accession>A0A517MRG9</accession>
<gene>
    <name evidence="2" type="ORF">HG15A2_07440</name>
</gene>
<name>A0A517MRG9_9BACT</name>
<dbReference type="Proteomes" id="UP000319852">
    <property type="component" value="Chromosome"/>
</dbReference>
<keyword evidence="1" id="KW-0812">Transmembrane</keyword>